<evidence type="ECO:0000256" key="1">
    <source>
        <dbReference type="SAM" id="MobiDB-lite"/>
    </source>
</evidence>
<evidence type="ECO:0000313" key="7">
    <source>
        <dbReference type="EMBL" id="KAE9155626.1"/>
    </source>
</evidence>
<feature type="compositionally biased region" description="Low complexity" evidence="1">
    <location>
        <begin position="86"/>
        <end position="100"/>
    </location>
</feature>
<evidence type="ECO:0000313" key="11">
    <source>
        <dbReference type="EMBL" id="KAE9330183.1"/>
    </source>
</evidence>
<gene>
    <name evidence="11" type="ORF">PF001_g519</name>
    <name evidence="10" type="ORF">PF002_g429</name>
    <name evidence="9" type="ORF">PF004_g651</name>
    <name evidence="8" type="ORF">PF005_g572</name>
    <name evidence="7" type="ORF">PF006_g430</name>
    <name evidence="6" type="ORF">PF007_g619</name>
    <name evidence="3" type="ORF">PF009_g744</name>
    <name evidence="5" type="ORF">PF010_g525</name>
    <name evidence="4" type="ORF">PF011_g394</name>
</gene>
<evidence type="ECO:0000313" key="15">
    <source>
        <dbReference type="Proteomes" id="UP000440367"/>
    </source>
</evidence>
<dbReference type="EMBL" id="QXGC01000013">
    <property type="protein sequence ID" value="KAE9255323.1"/>
    <property type="molecule type" value="Genomic_DNA"/>
</dbReference>
<accession>A0A6A3MIZ7</accession>
<evidence type="ECO:0000313" key="17">
    <source>
        <dbReference type="Proteomes" id="UP000441208"/>
    </source>
</evidence>
<proteinExistence type="predicted"/>
<name>A0A6A3MIZ7_9STRA</name>
<organism evidence="4 18">
    <name type="scientific">Phytophthora fragariae</name>
    <dbReference type="NCBI Taxonomy" id="53985"/>
    <lineage>
        <taxon>Eukaryota</taxon>
        <taxon>Sar</taxon>
        <taxon>Stramenopiles</taxon>
        <taxon>Oomycota</taxon>
        <taxon>Peronosporomycetes</taxon>
        <taxon>Peronosporales</taxon>
        <taxon>Peronosporaceae</taxon>
        <taxon>Phytophthora</taxon>
    </lineage>
</organism>
<evidence type="ECO:0000313" key="10">
    <source>
        <dbReference type="EMBL" id="KAE9258051.1"/>
    </source>
</evidence>
<dbReference type="OrthoDB" id="1717591at2759"/>
<feature type="compositionally biased region" description="Polar residues" evidence="1">
    <location>
        <begin position="790"/>
        <end position="803"/>
    </location>
</feature>
<feature type="compositionally biased region" description="Low complexity" evidence="1">
    <location>
        <begin position="628"/>
        <end position="640"/>
    </location>
</feature>
<feature type="region of interest" description="Disordered" evidence="1">
    <location>
        <begin position="1"/>
        <end position="122"/>
    </location>
</feature>
<evidence type="ECO:0000313" key="8">
    <source>
        <dbReference type="EMBL" id="KAE9237604.1"/>
    </source>
</evidence>
<dbReference type="InterPro" id="IPR001623">
    <property type="entry name" value="DnaJ_domain"/>
</dbReference>
<dbReference type="EMBL" id="QXFW01000009">
    <property type="protein sequence ID" value="KAE9030857.1"/>
    <property type="molecule type" value="Genomic_DNA"/>
</dbReference>
<feature type="compositionally biased region" description="Low complexity" evidence="1">
    <location>
        <begin position="18"/>
        <end position="44"/>
    </location>
</feature>
<feature type="compositionally biased region" description="Basic and acidic residues" evidence="1">
    <location>
        <begin position="751"/>
        <end position="761"/>
    </location>
</feature>
<dbReference type="EMBL" id="QXGA01000009">
    <property type="protein sequence ID" value="KAE9155626.1"/>
    <property type="molecule type" value="Genomic_DNA"/>
</dbReference>
<feature type="compositionally biased region" description="Basic and acidic residues" evidence="1">
    <location>
        <begin position="235"/>
        <end position="256"/>
    </location>
</feature>
<dbReference type="EMBL" id="QXGF01000016">
    <property type="protein sequence ID" value="KAE8949700.1"/>
    <property type="molecule type" value="Genomic_DNA"/>
</dbReference>
<sequence length="1085" mass="119323">MRRATVGPGAKDSPLFPSTRAAAGSSRGRNGGLFSSSSSSSGDSDASDGENDGGQRVGAVPPLLGAASRSRSSNAQSGGDFRRRTMFSTSATSLSSSVGSGDNGGHSGERKGLFENDDDAGDSLETFHERVKLRQSKKKSEMKALTAQLEMAQQRAEELEAKLTEANKEKEEYAIRTKECQRIIEKRNKQLMKASEKMARHSEQYELQSAELQTRLAALTAQCEQLRADAATSEELTRREKELKEQELQREMEAQNERHEKLLQAAEAQIREQQTENAALAMKLREVEQQLTATAHQKPTAVQVVASDEYQSILKRYEDAEAISRGLNFQLEKEQQEKKYLRKQLAALQATVGATTAAATAASVGFLPDASSSEVGEDVANPRDSIATVAADAELASFDFTAGKGSSPFSPTSSTPTALAPTVAGETFPTSGASSPSRSRSRGFSASSFTDDNPKPSLREGKRRSASAQTIKTSLEPPEKSVDDKAVAGNGKSTGTSVTFFEKLSSRFKRGSSPRNGLNIAKSEDDGTDGAENTETGFASPLPPRQGFAHSKVLKERPRMYVAKSPSHHEDESSDSIFGSESSSSDSSDDDEMPPPPPPPPVAVHETHVPFTAARPVHVDIPSQLIPSDAGADADSSSLSESDDDDDDEGHEWREASDKPTQLPTRFADPLKPRGQTSDTGGGQNLSGKSSSSCHRSESGSLPSSSDDDSDEPDVEKSQPSNLDVKQVGSLSESSSSSSEAASSDEDDNEVVGKIKTEVHQKLRKASLDNYVKRSPRSPTSSKGREKSRSMSGGDNLHSTSKSRMNEYMEARARKRNEKLKRKQEKELEETKKMEEYEKEWKKMAQEERERKRKQQQARRNGRRRPASMKTVRVSQMRQQMNSKQQQKEQKEPQVSPQPHPNDPPRPHGDDNIGADVQPNRHPRRKSESKTSESEAEEEHSPVFRSPSTETPPLPPEPTVADAELYLRQQARLRERHELQMKKKLEADEADAVRGDIHRRVEMWAFGKELLHMILTLDQISSNDALKKCQLMVVQSPDDDTVRKAYRNIIRVVHPDKLRGATIPEQLEAKELFTVLNQAFEKFKN</sequence>
<evidence type="ECO:0000313" key="16">
    <source>
        <dbReference type="Proteomes" id="UP000440732"/>
    </source>
</evidence>
<feature type="compositionally biased region" description="Acidic residues" evidence="1">
    <location>
        <begin position="641"/>
        <end position="650"/>
    </location>
</feature>
<feature type="compositionally biased region" description="Basic and acidic residues" evidence="1">
    <location>
        <begin position="477"/>
        <end position="486"/>
    </location>
</feature>
<dbReference type="CDD" id="cd06257">
    <property type="entry name" value="DnaJ"/>
    <property type="match status" value="1"/>
</dbReference>
<dbReference type="Proteomes" id="UP000488956">
    <property type="component" value="Unassembled WGS sequence"/>
</dbReference>
<evidence type="ECO:0000313" key="14">
    <source>
        <dbReference type="Proteomes" id="UP000437068"/>
    </source>
</evidence>
<evidence type="ECO:0000313" key="4">
    <source>
        <dbReference type="EMBL" id="KAE9030857.1"/>
    </source>
</evidence>
<feature type="compositionally biased region" description="Low complexity" evidence="1">
    <location>
        <begin position="875"/>
        <end position="885"/>
    </location>
</feature>
<dbReference type="EMBL" id="QXFX01000010">
    <property type="protein sequence ID" value="KAE9139610.1"/>
    <property type="molecule type" value="Genomic_DNA"/>
</dbReference>
<feature type="compositionally biased region" description="Low complexity" evidence="1">
    <location>
        <begin position="406"/>
        <end position="450"/>
    </location>
</feature>
<protein>
    <recommendedName>
        <fullName evidence="2">J domain-containing protein</fullName>
    </recommendedName>
</protein>
<dbReference type="Proteomes" id="UP000440367">
    <property type="component" value="Unassembled WGS sequence"/>
</dbReference>
<evidence type="ECO:0000313" key="19">
    <source>
        <dbReference type="Proteomes" id="UP000476176"/>
    </source>
</evidence>
<dbReference type="Proteomes" id="UP000440732">
    <property type="component" value="Unassembled WGS sequence"/>
</dbReference>
<dbReference type="EMBL" id="QXFZ01000012">
    <property type="protein sequence ID" value="KAE9140570.1"/>
    <property type="molecule type" value="Genomic_DNA"/>
</dbReference>
<dbReference type="Proteomes" id="UP000441208">
    <property type="component" value="Unassembled WGS sequence"/>
</dbReference>
<dbReference type="EMBL" id="QXGE01000010">
    <property type="protein sequence ID" value="KAE9330183.1"/>
    <property type="molecule type" value="Genomic_DNA"/>
</dbReference>
<feature type="compositionally biased region" description="Low complexity" evidence="1">
    <location>
        <begin position="687"/>
        <end position="705"/>
    </location>
</feature>
<dbReference type="Proteomes" id="UP000476176">
    <property type="component" value="Unassembled WGS sequence"/>
</dbReference>
<dbReference type="EMBL" id="QXGD01000009">
    <property type="protein sequence ID" value="KAE9258051.1"/>
    <property type="molecule type" value="Genomic_DNA"/>
</dbReference>
<evidence type="ECO:0000313" key="6">
    <source>
        <dbReference type="EMBL" id="KAE9140570.1"/>
    </source>
</evidence>
<evidence type="ECO:0000313" key="12">
    <source>
        <dbReference type="Proteomes" id="UP000429523"/>
    </source>
</evidence>
<feature type="compositionally biased region" description="Low complexity" evidence="1">
    <location>
        <begin position="65"/>
        <end position="79"/>
    </location>
</feature>
<dbReference type="PROSITE" id="PS50076">
    <property type="entry name" value="DNAJ_2"/>
    <property type="match status" value="1"/>
</dbReference>
<dbReference type="Gene3D" id="1.10.287.110">
    <property type="entry name" value="DnaJ domain"/>
    <property type="match status" value="1"/>
</dbReference>
<dbReference type="InterPro" id="IPR036869">
    <property type="entry name" value="J_dom_sf"/>
</dbReference>
<evidence type="ECO:0000259" key="2">
    <source>
        <dbReference type="PROSITE" id="PS50076"/>
    </source>
</evidence>
<feature type="region of interest" description="Disordered" evidence="1">
    <location>
        <begin position="231"/>
        <end position="256"/>
    </location>
</feature>
<reference evidence="18 19" key="1">
    <citation type="submission" date="2018-09" db="EMBL/GenBank/DDBJ databases">
        <title>Genomic investigation of the strawberry pathogen Phytophthora fragariae indicates pathogenicity is determined by transcriptional variation in three key races.</title>
        <authorList>
            <person name="Adams T.M."/>
            <person name="Armitage A.D."/>
            <person name="Sobczyk M.K."/>
            <person name="Bates H.J."/>
            <person name="Dunwell J.M."/>
            <person name="Nellist C.F."/>
            <person name="Harrison R.J."/>
        </authorList>
    </citation>
    <scope>NUCLEOTIDE SEQUENCE [LARGE SCALE GENOMIC DNA]</scope>
    <source>
        <strain evidence="11 14">A4</strain>
        <strain evidence="10 15">BC-1</strain>
        <strain evidence="9 19">BC-23</strain>
        <strain evidence="8 13">NOV-27</strain>
        <strain evidence="7 16">NOV-5</strain>
        <strain evidence="6 17">NOV-71</strain>
        <strain evidence="3 12">NOV-9</strain>
        <strain evidence="5 20">ONT-3</strain>
        <strain evidence="4 18">SCRP245</strain>
    </source>
</reference>
<dbReference type="Proteomes" id="UP000437068">
    <property type="component" value="Unassembled WGS sequence"/>
</dbReference>
<dbReference type="EMBL" id="QXGB01000012">
    <property type="protein sequence ID" value="KAE9237604.1"/>
    <property type="molecule type" value="Genomic_DNA"/>
</dbReference>
<evidence type="ECO:0000313" key="18">
    <source>
        <dbReference type="Proteomes" id="UP000460718"/>
    </source>
</evidence>
<feature type="compositionally biased region" description="Basic and acidic residues" evidence="1">
    <location>
        <begin position="824"/>
        <end position="850"/>
    </location>
</feature>
<evidence type="ECO:0000313" key="20">
    <source>
        <dbReference type="Proteomes" id="UP000488956"/>
    </source>
</evidence>
<evidence type="ECO:0000313" key="9">
    <source>
        <dbReference type="EMBL" id="KAE9255323.1"/>
    </source>
</evidence>
<feature type="compositionally biased region" description="Low complexity" evidence="1">
    <location>
        <begin position="575"/>
        <end position="586"/>
    </location>
</feature>
<feature type="compositionally biased region" description="Low complexity" evidence="1">
    <location>
        <begin position="732"/>
        <end position="742"/>
    </location>
</feature>
<dbReference type="Proteomes" id="UP000460718">
    <property type="component" value="Unassembled WGS sequence"/>
</dbReference>
<dbReference type="AlphaFoldDB" id="A0A6A3MIZ7"/>
<comment type="caution">
    <text evidence="4">The sequence shown here is derived from an EMBL/GenBank/DDBJ whole genome shotgun (WGS) entry which is preliminary data.</text>
</comment>
<evidence type="ECO:0000313" key="5">
    <source>
        <dbReference type="EMBL" id="KAE9139610.1"/>
    </source>
</evidence>
<dbReference type="Proteomes" id="UP000433483">
    <property type="component" value="Unassembled WGS sequence"/>
</dbReference>
<feature type="compositionally biased region" description="Basic residues" evidence="1">
    <location>
        <begin position="813"/>
        <end position="823"/>
    </location>
</feature>
<evidence type="ECO:0000313" key="13">
    <source>
        <dbReference type="Proteomes" id="UP000433483"/>
    </source>
</evidence>
<feature type="compositionally biased region" description="Basic residues" evidence="1">
    <location>
        <begin position="851"/>
        <end position="867"/>
    </location>
</feature>
<dbReference type="Proteomes" id="UP000429523">
    <property type="component" value="Unassembled WGS sequence"/>
</dbReference>
<feature type="region of interest" description="Disordered" evidence="1">
    <location>
        <begin position="401"/>
        <end position="959"/>
    </location>
</feature>
<feature type="domain" description="J" evidence="2">
    <location>
        <begin position="1010"/>
        <end position="1085"/>
    </location>
</feature>
<dbReference type="SUPFAM" id="SSF46565">
    <property type="entry name" value="Chaperone J-domain"/>
    <property type="match status" value="1"/>
</dbReference>
<evidence type="ECO:0000313" key="3">
    <source>
        <dbReference type="EMBL" id="KAE8949700.1"/>
    </source>
</evidence>
<keyword evidence="13" id="KW-1185">Reference proteome</keyword>